<gene>
    <name evidence="2" type="ORF">N7468_007925</name>
</gene>
<sequence>MVAEHVNDPKALFNLSLVNHAWHNAAKLVLRKVHVSIDWTDPTRDSLSQMLAGPTQGSMIRSLMIIFPNHPCLNVRYFLDTLPLVLIFLLEVNGGRGKHSTGYGRARYHSFKKYVLETVPRIPELRYLTVHFRPPRESLGPFRYTQKDKLLAHTFLIDAISKILLERSDIRELSIQGLPIYARFPNSNRSYSHPEHDTNVILAKQRLQAFKIGLVANDVWAPSPRVGSDEDPNASPQALTSSQEPELPIPVEKIIKGPPISPWSSRNTLRHISLTSWGFYQKLRTPSRGVDRNIHTSFFPALESLELRGFGINNDSSMHGWIFASKLTLRSLKLIDCAIIHQMVDCHDADLELGRNNEVTPPNQQFEHADLRNPLE</sequence>
<feature type="compositionally biased region" description="Basic and acidic residues" evidence="1">
    <location>
        <begin position="367"/>
        <end position="376"/>
    </location>
</feature>
<feature type="region of interest" description="Disordered" evidence="1">
    <location>
        <begin position="225"/>
        <end position="244"/>
    </location>
</feature>
<reference evidence="2" key="2">
    <citation type="journal article" date="2023" name="IMA Fungus">
        <title>Comparative genomic study of the Penicillium genus elucidates a diverse pangenome and 15 lateral gene transfer events.</title>
        <authorList>
            <person name="Petersen C."/>
            <person name="Sorensen T."/>
            <person name="Nielsen M.R."/>
            <person name="Sondergaard T.E."/>
            <person name="Sorensen J.L."/>
            <person name="Fitzpatrick D.A."/>
            <person name="Frisvad J.C."/>
            <person name="Nielsen K.L."/>
        </authorList>
    </citation>
    <scope>NUCLEOTIDE SEQUENCE</scope>
    <source>
        <strain evidence="2">IBT 19713</strain>
    </source>
</reference>
<dbReference type="RefSeq" id="XP_058327566.1">
    <property type="nucleotide sequence ID" value="XM_058477221.1"/>
</dbReference>
<evidence type="ECO:0000313" key="2">
    <source>
        <dbReference type="EMBL" id="KAJ5223383.1"/>
    </source>
</evidence>
<reference evidence="2" key="1">
    <citation type="submission" date="2022-11" db="EMBL/GenBank/DDBJ databases">
        <authorList>
            <person name="Petersen C."/>
        </authorList>
    </citation>
    <scope>NUCLEOTIDE SEQUENCE</scope>
    <source>
        <strain evidence="2">IBT 19713</strain>
    </source>
</reference>
<dbReference type="GeneID" id="83204524"/>
<evidence type="ECO:0000256" key="1">
    <source>
        <dbReference type="SAM" id="MobiDB-lite"/>
    </source>
</evidence>
<name>A0A9W9THZ0_9EURO</name>
<dbReference type="EMBL" id="JAPQKS010000006">
    <property type="protein sequence ID" value="KAJ5223383.1"/>
    <property type="molecule type" value="Genomic_DNA"/>
</dbReference>
<dbReference type="OrthoDB" id="3140657at2759"/>
<protein>
    <submittedName>
        <fullName evidence="2">Uncharacterized protein</fullName>
    </submittedName>
</protein>
<organism evidence="2 3">
    <name type="scientific">Penicillium chermesinum</name>
    <dbReference type="NCBI Taxonomy" id="63820"/>
    <lineage>
        <taxon>Eukaryota</taxon>
        <taxon>Fungi</taxon>
        <taxon>Dikarya</taxon>
        <taxon>Ascomycota</taxon>
        <taxon>Pezizomycotina</taxon>
        <taxon>Eurotiomycetes</taxon>
        <taxon>Eurotiomycetidae</taxon>
        <taxon>Eurotiales</taxon>
        <taxon>Aspergillaceae</taxon>
        <taxon>Penicillium</taxon>
    </lineage>
</organism>
<proteinExistence type="predicted"/>
<keyword evidence="3" id="KW-1185">Reference proteome</keyword>
<dbReference type="AlphaFoldDB" id="A0A9W9THZ0"/>
<feature type="compositionally biased region" description="Polar residues" evidence="1">
    <location>
        <begin position="234"/>
        <end position="244"/>
    </location>
</feature>
<feature type="compositionally biased region" description="Polar residues" evidence="1">
    <location>
        <begin position="357"/>
        <end position="366"/>
    </location>
</feature>
<dbReference type="Proteomes" id="UP001150941">
    <property type="component" value="Unassembled WGS sequence"/>
</dbReference>
<accession>A0A9W9THZ0</accession>
<comment type="caution">
    <text evidence="2">The sequence shown here is derived from an EMBL/GenBank/DDBJ whole genome shotgun (WGS) entry which is preliminary data.</text>
</comment>
<evidence type="ECO:0000313" key="3">
    <source>
        <dbReference type="Proteomes" id="UP001150941"/>
    </source>
</evidence>
<feature type="region of interest" description="Disordered" evidence="1">
    <location>
        <begin position="356"/>
        <end position="376"/>
    </location>
</feature>